<dbReference type="AlphaFoldDB" id="A0AAV4WS08"/>
<sequence>MNFYLSLFKVGARRHNRTVGNVVTKPKKHCVYFFKKWKGRGRVPTKRFSVRPRNDARGFHIRHMGWIGSPFGSRNSTAITVGNLKG</sequence>
<name>A0AAV4WS08_9ARAC</name>
<accession>A0AAV4WS08</accession>
<evidence type="ECO:0000313" key="2">
    <source>
        <dbReference type="Proteomes" id="UP001054837"/>
    </source>
</evidence>
<comment type="caution">
    <text evidence="1">The sequence shown here is derived from an EMBL/GenBank/DDBJ whole genome shotgun (WGS) entry which is preliminary data.</text>
</comment>
<evidence type="ECO:0008006" key="3">
    <source>
        <dbReference type="Google" id="ProtNLM"/>
    </source>
</evidence>
<protein>
    <recommendedName>
        <fullName evidence="3">Ribosomal protein L2</fullName>
    </recommendedName>
</protein>
<dbReference type="Proteomes" id="UP001054837">
    <property type="component" value="Unassembled WGS sequence"/>
</dbReference>
<reference evidence="1 2" key="1">
    <citation type="submission" date="2021-06" db="EMBL/GenBank/DDBJ databases">
        <title>Caerostris darwini draft genome.</title>
        <authorList>
            <person name="Kono N."/>
            <person name="Arakawa K."/>
        </authorList>
    </citation>
    <scope>NUCLEOTIDE SEQUENCE [LARGE SCALE GENOMIC DNA]</scope>
</reference>
<proteinExistence type="predicted"/>
<organism evidence="1 2">
    <name type="scientific">Caerostris darwini</name>
    <dbReference type="NCBI Taxonomy" id="1538125"/>
    <lineage>
        <taxon>Eukaryota</taxon>
        <taxon>Metazoa</taxon>
        <taxon>Ecdysozoa</taxon>
        <taxon>Arthropoda</taxon>
        <taxon>Chelicerata</taxon>
        <taxon>Arachnida</taxon>
        <taxon>Araneae</taxon>
        <taxon>Araneomorphae</taxon>
        <taxon>Entelegynae</taxon>
        <taxon>Araneoidea</taxon>
        <taxon>Araneidae</taxon>
        <taxon>Caerostris</taxon>
    </lineage>
</organism>
<keyword evidence="2" id="KW-1185">Reference proteome</keyword>
<dbReference type="EMBL" id="BPLQ01015004">
    <property type="protein sequence ID" value="GIY85073.1"/>
    <property type="molecule type" value="Genomic_DNA"/>
</dbReference>
<gene>
    <name evidence="1" type="ORF">CDAR_398201</name>
</gene>
<evidence type="ECO:0000313" key="1">
    <source>
        <dbReference type="EMBL" id="GIY85073.1"/>
    </source>
</evidence>